<evidence type="ECO:0000256" key="8">
    <source>
        <dbReference type="RuleBase" id="RU363041"/>
    </source>
</evidence>
<dbReference type="OrthoDB" id="5472127at2"/>
<evidence type="ECO:0000256" key="2">
    <source>
        <dbReference type="ARBA" id="ARBA00009142"/>
    </source>
</evidence>
<evidence type="ECO:0000313" key="9">
    <source>
        <dbReference type="EMBL" id="TQL50394.1"/>
    </source>
</evidence>
<feature type="transmembrane region" description="Helical" evidence="8">
    <location>
        <begin position="214"/>
        <end position="233"/>
    </location>
</feature>
<comment type="similarity">
    <text evidence="2 8">Belongs to the 4-toluene sulfonate uptake permease (TSUP) (TC 2.A.102) family.</text>
</comment>
<name>A0A542YR35_9MICO</name>
<keyword evidence="7 8" id="KW-0472">Membrane</keyword>
<accession>A0A542YR35</accession>
<evidence type="ECO:0000256" key="3">
    <source>
        <dbReference type="ARBA" id="ARBA00022448"/>
    </source>
</evidence>
<gene>
    <name evidence="9" type="ORF">FB467_1501</name>
</gene>
<evidence type="ECO:0000256" key="6">
    <source>
        <dbReference type="ARBA" id="ARBA00022989"/>
    </source>
</evidence>
<feature type="transmembrane region" description="Helical" evidence="8">
    <location>
        <begin position="159"/>
        <end position="178"/>
    </location>
</feature>
<organism evidence="9 10">
    <name type="scientific">Ornithinicoccus hortensis</name>
    <dbReference type="NCBI Taxonomy" id="82346"/>
    <lineage>
        <taxon>Bacteria</taxon>
        <taxon>Bacillati</taxon>
        <taxon>Actinomycetota</taxon>
        <taxon>Actinomycetes</taxon>
        <taxon>Micrococcales</taxon>
        <taxon>Intrasporangiaceae</taxon>
        <taxon>Ornithinicoccus</taxon>
    </lineage>
</organism>
<dbReference type="AlphaFoldDB" id="A0A542YR35"/>
<dbReference type="EMBL" id="VFOP01000001">
    <property type="protein sequence ID" value="TQL50394.1"/>
    <property type="molecule type" value="Genomic_DNA"/>
</dbReference>
<dbReference type="InterPro" id="IPR052017">
    <property type="entry name" value="TSUP"/>
</dbReference>
<evidence type="ECO:0000256" key="7">
    <source>
        <dbReference type="ARBA" id="ARBA00023136"/>
    </source>
</evidence>
<keyword evidence="3" id="KW-0813">Transport</keyword>
<dbReference type="RefSeq" id="WP_141784533.1">
    <property type="nucleotide sequence ID" value="NZ_BAAAIK010000005.1"/>
</dbReference>
<feature type="transmembrane region" description="Helical" evidence="8">
    <location>
        <begin position="190"/>
        <end position="208"/>
    </location>
</feature>
<feature type="transmembrane region" description="Helical" evidence="8">
    <location>
        <begin position="71"/>
        <end position="92"/>
    </location>
</feature>
<dbReference type="Proteomes" id="UP000319516">
    <property type="component" value="Unassembled WGS sequence"/>
</dbReference>
<keyword evidence="5 8" id="KW-0812">Transmembrane</keyword>
<evidence type="ECO:0000256" key="4">
    <source>
        <dbReference type="ARBA" id="ARBA00022475"/>
    </source>
</evidence>
<feature type="transmembrane region" description="Helical" evidence="8">
    <location>
        <begin position="98"/>
        <end position="114"/>
    </location>
</feature>
<dbReference type="Pfam" id="PF01925">
    <property type="entry name" value="TauE"/>
    <property type="match status" value="1"/>
</dbReference>
<evidence type="ECO:0000313" key="10">
    <source>
        <dbReference type="Proteomes" id="UP000319516"/>
    </source>
</evidence>
<sequence length="236" mass="24907">MTLAYALLVATVLVAAFIQGSTGMGFALISVPVFSLIEPSLIPVVVLFLMLPLNAYVAYRERAAIHWFGARWITLGRFLGTFAGLWILTVISGRSLEFFIGVSTVAAALLALAAPEFTPGRNMLGVVGLVTGVTETSTGIGGPPLALAYQHASGPTLRATVALCFLVGEVISLVGLGVSEVISEQMLRDTATLVVPLLLGAWLSRFVHHRLDGPIVRILVLVFSVVSGLAVILRAL</sequence>
<comment type="subcellular location">
    <subcellularLocation>
        <location evidence="1 8">Cell membrane</location>
        <topology evidence="1 8">Multi-pass membrane protein</topology>
    </subcellularLocation>
</comment>
<reference evidence="9 10" key="1">
    <citation type="submission" date="2019-06" db="EMBL/GenBank/DDBJ databases">
        <title>Sequencing the genomes of 1000 actinobacteria strains.</title>
        <authorList>
            <person name="Klenk H.-P."/>
        </authorList>
    </citation>
    <scope>NUCLEOTIDE SEQUENCE [LARGE SCALE GENOMIC DNA]</scope>
    <source>
        <strain evidence="9 10">DSM 12335</strain>
    </source>
</reference>
<keyword evidence="6 8" id="KW-1133">Transmembrane helix</keyword>
<evidence type="ECO:0000256" key="1">
    <source>
        <dbReference type="ARBA" id="ARBA00004651"/>
    </source>
</evidence>
<keyword evidence="10" id="KW-1185">Reference proteome</keyword>
<dbReference type="PANTHER" id="PTHR30269:SF37">
    <property type="entry name" value="MEMBRANE TRANSPORTER PROTEIN"/>
    <property type="match status" value="1"/>
</dbReference>
<evidence type="ECO:0000256" key="5">
    <source>
        <dbReference type="ARBA" id="ARBA00022692"/>
    </source>
</evidence>
<feature type="transmembrane region" description="Helical" evidence="8">
    <location>
        <begin position="41"/>
        <end position="59"/>
    </location>
</feature>
<proteinExistence type="inferred from homology"/>
<dbReference type="InterPro" id="IPR002781">
    <property type="entry name" value="TM_pro_TauE-like"/>
</dbReference>
<comment type="caution">
    <text evidence="9">The sequence shown here is derived from an EMBL/GenBank/DDBJ whole genome shotgun (WGS) entry which is preliminary data.</text>
</comment>
<dbReference type="GO" id="GO:0005886">
    <property type="term" value="C:plasma membrane"/>
    <property type="evidence" value="ECO:0007669"/>
    <property type="project" value="UniProtKB-SubCell"/>
</dbReference>
<keyword evidence="4 8" id="KW-1003">Cell membrane</keyword>
<feature type="transmembrane region" description="Helical" evidence="8">
    <location>
        <begin position="126"/>
        <end position="147"/>
    </location>
</feature>
<protein>
    <recommendedName>
        <fullName evidence="8">Probable membrane transporter protein</fullName>
    </recommendedName>
</protein>
<dbReference type="PANTHER" id="PTHR30269">
    <property type="entry name" value="TRANSMEMBRANE PROTEIN YFCA"/>
    <property type="match status" value="1"/>
</dbReference>